<name>A0A916LE72_MYCTX</name>
<reference evidence="2" key="1">
    <citation type="submission" date="2015-03" db="EMBL/GenBank/DDBJ databases">
        <authorList>
            <consortium name="Pathogen Informatics"/>
        </authorList>
    </citation>
    <scope>NUCLEOTIDE SEQUENCE [LARGE SCALE GENOMIC DNA]</scope>
    <source>
        <strain evidence="2">N09902308</strain>
    </source>
</reference>
<organism evidence="1 2">
    <name type="scientific">Mycobacterium tuberculosis</name>
    <dbReference type="NCBI Taxonomy" id="1773"/>
    <lineage>
        <taxon>Bacteria</taxon>
        <taxon>Bacillati</taxon>
        <taxon>Actinomycetota</taxon>
        <taxon>Actinomycetes</taxon>
        <taxon>Mycobacteriales</taxon>
        <taxon>Mycobacteriaceae</taxon>
        <taxon>Mycobacterium</taxon>
        <taxon>Mycobacterium tuberculosis complex</taxon>
    </lineage>
</organism>
<evidence type="ECO:0000313" key="2">
    <source>
        <dbReference type="Proteomes" id="UP000039021"/>
    </source>
</evidence>
<accession>A0A916LE72</accession>
<dbReference type="Proteomes" id="UP000039021">
    <property type="component" value="Unassembled WGS sequence"/>
</dbReference>
<sequence>MEEIATRLQLDVLNVLPELCQGGRVQAGK</sequence>
<protein>
    <submittedName>
        <fullName evidence="1">Uncharacterized protein</fullName>
    </submittedName>
</protein>
<proteinExistence type="predicted"/>
<dbReference type="EMBL" id="CSBK01002012">
    <property type="protein sequence ID" value="COZ40243.1"/>
    <property type="molecule type" value="Genomic_DNA"/>
</dbReference>
<dbReference type="AlphaFoldDB" id="A0A916LE72"/>
<gene>
    <name evidence="1" type="ORF">ERS007739_03712</name>
</gene>
<comment type="caution">
    <text evidence="1">The sequence shown here is derived from an EMBL/GenBank/DDBJ whole genome shotgun (WGS) entry which is preliminary data.</text>
</comment>
<evidence type="ECO:0000313" key="1">
    <source>
        <dbReference type="EMBL" id="COZ40243.1"/>
    </source>
</evidence>